<dbReference type="OrthoDB" id="408631at2759"/>
<dbReference type="RefSeq" id="XP_013086410.2">
    <property type="nucleotide sequence ID" value="XM_013230956.2"/>
</dbReference>
<evidence type="ECO:0000256" key="4">
    <source>
        <dbReference type="RuleBase" id="RU361235"/>
    </source>
</evidence>
<name>A0A2C9JWN5_BIOGL</name>
<proteinExistence type="inferred from homology"/>
<dbReference type="EC" id="3.1.1.-" evidence="4"/>
<keyword evidence="2" id="KW-0732">Signal</keyword>
<dbReference type="AlphaFoldDB" id="A0A2C9JWN5"/>
<dbReference type="GO" id="GO:0016787">
    <property type="term" value="F:hydrolase activity"/>
    <property type="evidence" value="ECO:0007669"/>
    <property type="project" value="UniProtKB-KW"/>
</dbReference>
<dbReference type="Proteomes" id="UP000076420">
    <property type="component" value="Unassembled WGS sequence"/>
</dbReference>
<dbReference type="STRING" id="6526.A0A2C9JWN5"/>
<dbReference type="SUPFAM" id="SSF53474">
    <property type="entry name" value="alpha/beta-Hydrolases"/>
    <property type="match status" value="1"/>
</dbReference>
<dbReference type="InterPro" id="IPR019826">
    <property type="entry name" value="Carboxylesterase_B_AS"/>
</dbReference>
<feature type="domain" description="Carboxylesterase type B" evidence="5">
    <location>
        <begin position="58"/>
        <end position="590"/>
    </location>
</feature>
<dbReference type="PROSITE" id="PS00122">
    <property type="entry name" value="CARBOXYLESTERASE_B_1"/>
    <property type="match status" value="1"/>
</dbReference>
<evidence type="ECO:0000259" key="5">
    <source>
        <dbReference type="Pfam" id="PF00135"/>
    </source>
</evidence>
<evidence type="ECO:0000256" key="1">
    <source>
        <dbReference type="ARBA" id="ARBA00005964"/>
    </source>
</evidence>
<sequence>MAKAVVSFKYIPVLSLMTMAIVGYLQTAEAIVYITTTATAQTKTAYTGIAYNASFSTTSFVVAQFLGIPYAQPPTGSKRFAKPVINSPAVGSYDASKLGNICPQHSNSGDQCISSLAPSMDEDCLYLNIYVPLPNMTASDVESGVNRTLPTGKQYPVFFYIHGGGYYLGSGNCYNGTNLAGLGEVIVVTSNYRLGILGFMATGDDVISGNLALWDQWTALRWVNQNIAAFGGDPNLVTIGGHSAGGIISTLMAMFPQDTPELFQRVFALSGTALMPKTFMRDDYNTALTVANDLGCNIQGQGKSAEIKDCLMGMSTSQLVKGKFTALTPMSFPLETSISEPLVPKSTYFLSQALSKYKSKTLSVPASFYKKDLFLGTSQEDGVVFFTLREYFLANALINTTLFYVVPPRTVSLSDFKQIVFEILANKFTDNMDDYKVEIDSIMNRYIQWEKPNDLVLQSRKLVDMFTDLGFVIPHADTALAHVLGPIIDSADTGGKTFMYKFSKAYTNAEAKMLFNFFEGTEHDADIPYVFGFVSGSDDIALSKTFMSYVINFIKAGDPNGPGLTQWKEFNAETQPYMYISTNTVEQGEYFGASIQQFWNELIPSLKQCKGSSSTADRLQNTVLVAMVSVAWSIYRFVVCINYN</sequence>
<evidence type="ECO:0000313" key="6">
    <source>
        <dbReference type="EnsemblMetazoa" id="BGLB009191-PB"/>
    </source>
</evidence>
<comment type="similarity">
    <text evidence="1 4">Belongs to the type-B carboxylesterase/lipase family.</text>
</comment>
<dbReference type="InterPro" id="IPR019819">
    <property type="entry name" value="Carboxylesterase_B_CS"/>
</dbReference>
<keyword evidence="3 4" id="KW-0378">Hydrolase</keyword>
<evidence type="ECO:0000256" key="3">
    <source>
        <dbReference type="ARBA" id="ARBA00022801"/>
    </source>
</evidence>
<reference evidence="6" key="1">
    <citation type="submission" date="2020-05" db="UniProtKB">
        <authorList>
            <consortium name="EnsemblMetazoa"/>
        </authorList>
    </citation>
    <scope>IDENTIFICATION</scope>
    <source>
        <strain evidence="6">BB02</strain>
    </source>
</reference>
<dbReference type="EnsemblMetazoa" id="BGLB009191-RB">
    <property type="protein sequence ID" value="BGLB009191-PB"/>
    <property type="gene ID" value="BGLB009191"/>
</dbReference>
<organism evidence="6 7">
    <name type="scientific">Biomphalaria glabrata</name>
    <name type="common">Bloodfluke planorb</name>
    <name type="synonym">Freshwater snail</name>
    <dbReference type="NCBI Taxonomy" id="6526"/>
    <lineage>
        <taxon>Eukaryota</taxon>
        <taxon>Metazoa</taxon>
        <taxon>Spiralia</taxon>
        <taxon>Lophotrochozoa</taxon>
        <taxon>Mollusca</taxon>
        <taxon>Gastropoda</taxon>
        <taxon>Heterobranchia</taxon>
        <taxon>Euthyneura</taxon>
        <taxon>Panpulmonata</taxon>
        <taxon>Hygrophila</taxon>
        <taxon>Lymnaeoidea</taxon>
        <taxon>Planorbidae</taxon>
        <taxon>Biomphalaria</taxon>
    </lineage>
</organism>
<dbReference type="VEuPathDB" id="VectorBase:BGLAX_039010"/>
<dbReference type="Gene3D" id="3.40.50.1820">
    <property type="entry name" value="alpha/beta hydrolase"/>
    <property type="match status" value="1"/>
</dbReference>
<dbReference type="PANTHER" id="PTHR43903">
    <property type="entry name" value="NEUROLIGIN"/>
    <property type="match status" value="1"/>
</dbReference>
<gene>
    <name evidence="6" type="primary">106070946</name>
</gene>
<evidence type="ECO:0000313" key="7">
    <source>
        <dbReference type="Proteomes" id="UP000076420"/>
    </source>
</evidence>
<dbReference type="VEuPathDB" id="VectorBase:BGLB009191"/>
<dbReference type="KEGG" id="bgt:106070946"/>
<dbReference type="InterPro" id="IPR002018">
    <property type="entry name" value="CarbesteraseB"/>
</dbReference>
<dbReference type="Pfam" id="PF00135">
    <property type="entry name" value="COesterase"/>
    <property type="match status" value="1"/>
</dbReference>
<accession>A0A2C9JWN5</accession>
<dbReference type="PROSITE" id="PS00941">
    <property type="entry name" value="CARBOXYLESTERASE_B_2"/>
    <property type="match status" value="1"/>
</dbReference>
<dbReference type="InterPro" id="IPR029058">
    <property type="entry name" value="AB_hydrolase_fold"/>
</dbReference>
<dbReference type="EnsemblMetazoa" id="BGLB009191-RC">
    <property type="protein sequence ID" value="BGLB009191-PC"/>
    <property type="gene ID" value="BGLB009191"/>
</dbReference>
<evidence type="ECO:0000256" key="2">
    <source>
        <dbReference type="ARBA" id="ARBA00022729"/>
    </source>
</evidence>
<dbReference type="InterPro" id="IPR051093">
    <property type="entry name" value="Neuroligin/BSAL"/>
</dbReference>
<protein>
    <recommendedName>
        <fullName evidence="4">Carboxylic ester hydrolase</fullName>
        <ecNumber evidence="4">3.1.1.-</ecNumber>
    </recommendedName>
</protein>